<sequence>MNKILRRNDQGKIQMDGYTLSEIPKKTISKHTHRRMTVLNKVFMKHITDFMCTGEIDLGLMNKSVEIHDVKVTQDFKLVNIYWSDNSLDTSDTEEILKRCAFQLRYELTQLHVIGRVPPIQFVRYKHIHAQNEVDRRLAIADYGEDYIPSVYPLATNCVVTFSNSVNTDEKSLESKNTDNSNSNFSVTLPIMRHDVFGLNHARIMSKIKASLNQAKQVHWKENNNQLNPTPTSESSSQSMPSFLTTEEQQEQFNNYLREKQRQRRLKRNNSRTNIHVPNLDHMTHAVHQTA</sequence>
<dbReference type="PANTHER" id="PTHR14725">
    <property type="entry name" value="RIBOSOME-BINDING FACTOR A, MITOCHONDRIAL-RELATED"/>
    <property type="match status" value="1"/>
</dbReference>
<name>A0A154PFY6_DUFNO</name>
<dbReference type="GO" id="GO:0006364">
    <property type="term" value="P:rRNA processing"/>
    <property type="evidence" value="ECO:0007669"/>
    <property type="project" value="InterPro"/>
</dbReference>
<dbReference type="Proteomes" id="UP000076502">
    <property type="component" value="Unassembled WGS sequence"/>
</dbReference>
<accession>A0A154PFY6</accession>
<dbReference type="InterPro" id="IPR000238">
    <property type="entry name" value="RbfA"/>
</dbReference>
<dbReference type="Pfam" id="PF02033">
    <property type="entry name" value="RBFA"/>
    <property type="match status" value="1"/>
</dbReference>
<dbReference type="SUPFAM" id="SSF89919">
    <property type="entry name" value="Ribosome-binding factor A, RbfA"/>
    <property type="match status" value="1"/>
</dbReference>
<dbReference type="EMBL" id="KQ434896">
    <property type="protein sequence ID" value="KZC10796.1"/>
    <property type="molecule type" value="Genomic_DNA"/>
</dbReference>
<dbReference type="AlphaFoldDB" id="A0A154PFY6"/>
<dbReference type="InterPro" id="IPR023799">
    <property type="entry name" value="RbfA_dom_sf"/>
</dbReference>
<keyword evidence="3" id="KW-1185">Reference proteome</keyword>
<organism evidence="2 3">
    <name type="scientific">Dufourea novaeangliae</name>
    <name type="common">Sweat bee</name>
    <dbReference type="NCBI Taxonomy" id="178035"/>
    <lineage>
        <taxon>Eukaryota</taxon>
        <taxon>Metazoa</taxon>
        <taxon>Ecdysozoa</taxon>
        <taxon>Arthropoda</taxon>
        <taxon>Hexapoda</taxon>
        <taxon>Insecta</taxon>
        <taxon>Pterygota</taxon>
        <taxon>Neoptera</taxon>
        <taxon>Endopterygota</taxon>
        <taxon>Hymenoptera</taxon>
        <taxon>Apocrita</taxon>
        <taxon>Aculeata</taxon>
        <taxon>Apoidea</taxon>
        <taxon>Anthophila</taxon>
        <taxon>Halictidae</taxon>
        <taxon>Rophitinae</taxon>
        <taxon>Dufourea</taxon>
    </lineage>
</organism>
<evidence type="ECO:0000313" key="2">
    <source>
        <dbReference type="EMBL" id="KZC10796.1"/>
    </source>
</evidence>
<evidence type="ECO:0000313" key="3">
    <source>
        <dbReference type="Proteomes" id="UP000076502"/>
    </source>
</evidence>
<protein>
    <submittedName>
        <fullName evidence="2">Putative ribosome-binding factor A, mitochondrial</fullName>
    </submittedName>
</protein>
<feature type="region of interest" description="Disordered" evidence="1">
    <location>
        <begin position="223"/>
        <end position="249"/>
    </location>
</feature>
<dbReference type="PANTHER" id="PTHR14725:SF0">
    <property type="entry name" value="RIBOSOME-BINDING FACTOR A, MITOCHONDRIAL-RELATED"/>
    <property type="match status" value="1"/>
</dbReference>
<feature type="compositionally biased region" description="Low complexity" evidence="1">
    <location>
        <begin position="229"/>
        <end position="242"/>
    </location>
</feature>
<dbReference type="InterPro" id="IPR039212">
    <property type="entry name" value="RBFA_mitochondrial"/>
</dbReference>
<evidence type="ECO:0000256" key="1">
    <source>
        <dbReference type="SAM" id="MobiDB-lite"/>
    </source>
</evidence>
<dbReference type="Gene3D" id="3.30.300.20">
    <property type="match status" value="1"/>
</dbReference>
<dbReference type="InterPro" id="IPR015946">
    <property type="entry name" value="KH_dom-like_a/b"/>
</dbReference>
<gene>
    <name evidence="2" type="ORF">WN55_02285</name>
</gene>
<dbReference type="STRING" id="178035.A0A154PFY6"/>
<reference evidence="2 3" key="1">
    <citation type="submission" date="2015-07" db="EMBL/GenBank/DDBJ databases">
        <title>The genome of Dufourea novaeangliae.</title>
        <authorList>
            <person name="Pan H."/>
            <person name="Kapheim K."/>
        </authorList>
    </citation>
    <scope>NUCLEOTIDE SEQUENCE [LARGE SCALE GENOMIC DNA]</scope>
    <source>
        <strain evidence="2">0120121106</strain>
        <tissue evidence="2">Whole body</tissue>
    </source>
</reference>
<proteinExistence type="predicted"/>
<dbReference type="OrthoDB" id="418445at2759"/>